<comment type="similarity">
    <text evidence="1 2">Belongs to the Dps family.</text>
</comment>
<feature type="domain" description="Ferritin/DPS" evidence="3">
    <location>
        <begin position="5"/>
        <end position="103"/>
    </location>
</feature>
<dbReference type="PIRSF" id="PIRSF005900">
    <property type="entry name" value="Dps"/>
    <property type="match status" value="1"/>
</dbReference>
<dbReference type="Gene3D" id="1.20.1260.10">
    <property type="match status" value="1"/>
</dbReference>
<reference evidence="4 5" key="1">
    <citation type="submission" date="2019-03" db="EMBL/GenBank/DDBJ databases">
        <title>Genomic Encyclopedia of Archaeal and Bacterial Type Strains, Phase II (KMG-II): from individual species to whole genera.</title>
        <authorList>
            <person name="Goeker M."/>
        </authorList>
    </citation>
    <scope>NUCLEOTIDE SEQUENCE [LARGE SCALE GENOMIC DNA]</scope>
    <source>
        <strain evidence="4 5">ATCC 35214</strain>
    </source>
</reference>
<evidence type="ECO:0000256" key="1">
    <source>
        <dbReference type="ARBA" id="ARBA00009497"/>
    </source>
</evidence>
<dbReference type="Proteomes" id="UP000295757">
    <property type="component" value="Unassembled WGS sequence"/>
</dbReference>
<evidence type="ECO:0000313" key="5">
    <source>
        <dbReference type="Proteomes" id="UP000295757"/>
    </source>
</evidence>
<dbReference type="GO" id="GO:0008199">
    <property type="term" value="F:ferric iron binding"/>
    <property type="evidence" value="ECO:0007669"/>
    <property type="project" value="InterPro"/>
</dbReference>
<name>A0A4R7UD01_9BACT</name>
<sequence length="138" mass="16138">MKETQKLKEVQASLQVFYQKVNNIHWNVKGLEFFEIHSQTDKLKEDVLEFVDEIAEKVVMQGGVALGSFQEVLELSVIKEEKSRTFDYKQAVSFLVEDLKTLLTLSEGFEWTDRVQPIFDEVLLSLDKWLWQFSAMSK</sequence>
<keyword evidence="5" id="KW-1185">Reference proteome</keyword>
<dbReference type="CDD" id="cd01043">
    <property type="entry name" value="DPS"/>
    <property type="match status" value="1"/>
</dbReference>
<evidence type="ECO:0000313" key="4">
    <source>
        <dbReference type="EMBL" id="TDV24338.1"/>
    </source>
</evidence>
<dbReference type="InterPro" id="IPR009078">
    <property type="entry name" value="Ferritin-like_SF"/>
</dbReference>
<dbReference type="InterPro" id="IPR012347">
    <property type="entry name" value="Ferritin-like"/>
</dbReference>
<proteinExistence type="inferred from homology"/>
<comment type="caution">
    <text evidence="4">The sequence shown here is derived from an EMBL/GenBank/DDBJ whole genome shotgun (WGS) entry which is preliminary data.</text>
</comment>
<dbReference type="SUPFAM" id="SSF47240">
    <property type="entry name" value="Ferritin-like"/>
    <property type="match status" value="1"/>
</dbReference>
<dbReference type="AlphaFoldDB" id="A0A4R7UD01"/>
<organism evidence="4 5">
    <name type="scientific">Mycoplasmopsis mustelae</name>
    <dbReference type="NCBI Taxonomy" id="171289"/>
    <lineage>
        <taxon>Bacteria</taxon>
        <taxon>Bacillati</taxon>
        <taxon>Mycoplasmatota</taxon>
        <taxon>Mycoplasmoidales</taxon>
        <taxon>Metamycoplasmataceae</taxon>
        <taxon>Mycoplasmopsis</taxon>
    </lineage>
</organism>
<gene>
    <name evidence="4" type="ORF">BCF59_0299</name>
</gene>
<dbReference type="RefSeq" id="WP_134110544.1">
    <property type="nucleotide sequence ID" value="NZ_SOCN01000001.1"/>
</dbReference>
<dbReference type="InterPro" id="IPR002177">
    <property type="entry name" value="DPS_DNA-bd"/>
</dbReference>
<dbReference type="EMBL" id="SOCN01000001">
    <property type="protein sequence ID" value="TDV24338.1"/>
    <property type="molecule type" value="Genomic_DNA"/>
</dbReference>
<dbReference type="PANTHER" id="PTHR42932">
    <property type="entry name" value="GENERAL STRESS PROTEIN 20U"/>
    <property type="match status" value="1"/>
</dbReference>
<dbReference type="PANTHER" id="PTHR42932:SF1">
    <property type="entry name" value="GENERAL STRESS PROTEIN 20U"/>
    <property type="match status" value="1"/>
</dbReference>
<keyword evidence="4" id="KW-0238">DNA-binding</keyword>
<dbReference type="OrthoDB" id="9797023at2"/>
<evidence type="ECO:0000259" key="3">
    <source>
        <dbReference type="Pfam" id="PF00210"/>
    </source>
</evidence>
<dbReference type="PRINTS" id="PR01346">
    <property type="entry name" value="HELNAPAPROT"/>
</dbReference>
<dbReference type="InterPro" id="IPR008331">
    <property type="entry name" value="Ferritin_DPS_dom"/>
</dbReference>
<protein>
    <submittedName>
        <fullName evidence="4">Starvation-inducible DNA-binding protein</fullName>
    </submittedName>
</protein>
<dbReference type="GO" id="GO:0003677">
    <property type="term" value="F:DNA binding"/>
    <property type="evidence" value="ECO:0007669"/>
    <property type="project" value="UniProtKB-KW"/>
</dbReference>
<dbReference type="Pfam" id="PF00210">
    <property type="entry name" value="Ferritin"/>
    <property type="match status" value="1"/>
</dbReference>
<accession>A0A4R7UD01</accession>
<evidence type="ECO:0000256" key="2">
    <source>
        <dbReference type="RuleBase" id="RU003875"/>
    </source>
</evidence>